<comment type="caution">
    <text evidence="1">The sequence shown here is derived from an EMBL/GenBank/DDBJ whole genome shotgun (WGS) entry which is preliminary data.</text>
</comment>
<accession>A0A848MPI0</accession>
<reference evidence="1 2" key="2">
    <citation type="submission" date="2020-06" db="EMBL/GenBank/DDBJ databases">
        <title>Polyphasic characterization of a Rahnella strain isolated from tree sap.</title>
        <authorList>
            <person name="Kim I.S."/>
        </authorList>
    </citation>
    <scope>NUCLEOTIDE SEQUENCE [LARGE SCALE GENOMIC DNA]</scope>
    <source>
        <strain evidence="1 2">SAP-1</strain>
    </source>
</reference>
<gene>
    <name evidence="1" type="ORF">GW590_18950</name>
</gene>
<organism evidence="1 2">
    <name type="scientific">Rouxiella aceris</name>
    <dbReference type="NCBI Taxonomy" id="2703884"/>
    <lineage>
        <taxon>Bacteria</taxon>
        <taxon>Pseudomonadati</taxon>
        <taxon>Pseudomonadota</taxon>
        <taxon>Gammaproteobacteria</taxon>
        <taxon>Enterobacterales</taxon>
        <taxon>Yersiniaceae</taxon>
        <taxon>Rouxiella</taxon>
    </lineage>
</organism>
<dbReference type="Proteomes" id="UP000585363">
    <property type="component" value="Unassembled WGS sequence"/>
</dbReference>
<reference evidence="1 2" key="1">
    <citation type="submission" date="2020-01" db="EMBL/GenBank/DDBJ databases">
        <authorList>
            <person name="Lee S.D."/>
        </authorList>
    </citation>
    <scope>NUCLEOTIDE SEQUENCE [LARGE SCALE GENOMIC DNA]</scope>
    <source>
        <strain evidence="1 2">SAP-1</strain>
    </source>
</reference>
<dbReference type="AlphaFoldDB" id="A0A848MPI0"/>
<proteinExistence type="predicted"/>
<sequence length="94" mass="10318">MQNHFSKGLMAGLTSEDVKPATELTRFCSDYKRGYVLGYAHHCAENSGDGNHAAYQAGLLCKEYGLDGELVAEFFSGGENRLPVRFFMAGYNAD</sequence>
<dbReference type="Pfam" id="PF11115">
    <property type="entry name" value="DUF2623"/>
    <property type="match status" value="1"/>
</dbReference>
<protein>
    <submittedName>
        <fullName evidence="1">DUF2623 family protein</fullName>
    </submittedName>
</protein>
<keyword evidence="2" id="KW-1185">Reference proteome</keyword>
<dbReference type="InterPro" id="IPR022574">
    <property type="entry name" value="DUF2623"/>
</dbReference>
<name>A0A848MPI0_9GAMM</name>
<dbReference type="RefSeq" id="WP_169404650.1">
    <property type="nucleotide sequence ID" value="NZ_JAADJU010000011.1"/>
</dbReference>
<dbReference type="EMBL" id="JAADJU010000011">
    <property type="protein sequence ID" value="NMP28941.1"/>
    <property type="molecule type" value="Genomic_DNA"/>
</dbReference>
<evidence type="ECO:0000313" key="2">
    <source>
        <dbReference type="Proteomes" id="UP000585363"/>
    </source>
</evidence>
<evidence type="ECO:0000313" key="1">
    <source>
        <dbReference type="EMBL" id="NMP28941.1"/>
    </source>
</evidence>